<organism evidence="6 7">
    <name type="scientific">Petrolisthes cinctipes</name>
    <name type="common">Flat porcelain crab</name>
    <dbReference type="NCBI Taxonomy" id="88211"/>
    <lineage>
        <taxon>Eukaryota</taxon>
        <taxon>Metazoa</taxon>
        <taxon>Ecdysozoa</taxon>
        <taxon>Arthropoda</taxon>
        <taxon>Crustacea</taxon>
        <taxon>Multicrustacea</taxon>
        <taxon>Malacostraca</taxon>
        <taxon>Eumalacostraca</taxon>
        <taxon>Eucarida</taxon>
        <taxon>Decapoda</taxon>
        <taxon>Pleocyemata</taxon>
        <taxon>Anomura</taxon>
        <taxon>Galatheoidea</taxon>
        <taxon>Porcellanidae</taxon>
        <taxon>Petrolisthes</taxon>
    </lineage>
</organism>
<dbReference type="SUPFAM" id="SSF57603">
    <property type="entry name" value="FnI-like domain"/>
    <property type="match status" value="7"/>
</dbReference>
<keyword evidence="3 4" id="KW-0732">Signal</keyword>
<reference evidence="6" key="1">
    <citation type="submission" date="2023-10" db="EMBL/GenBank/DDBJ databases">
        <title>Genome assemblies of two species of porcelain crab, Petrolisthes cinctipes and Petrolisthes manimaculis (Anomura: Porcellanidae).</title>
        <authorList>
            <person name="Angst P."/>
        </authorList>
    </citation>
    <scope>NUCLEOTIDE SEQUENCE</scope>
    <source>
        <strain evidence="6">PB745_01</strain>
        <tissue evidence="6">Gill</tissue>
    </source>
</reference>
<keyword evidence="7" id="KW-1185">Reference proteome</keyword>
<dbReference type="PROSITE" id="PS50184">
    <property type="entry name" value="VWFC_2"/>
    <property type="match status" value="2"/>
</dbReference>
<comment type="subcellular location">
    <subcellularLocation>
        <location evidence="1">Secreted</location>
    </subcellularLocation>
</comment>
<evidence type="ECO:0000313" key="7">
    <source>
        <dbReference type="Proteomes" id="UP001286313"/>
    </source>
</evidence>
<comment type="caution">
    <text evidence="6">The sequence shown here is derived from an EMBL/GenBank/DDBJ whole genome shotgun (WGS) entry which is preliminary data.</text>
</comment>
<feature type="chain" id="PRO_5042022296" description="VWFC domain-containing protein" evidence="4">
    <location>
        <begin position="25"/>
        <end position="1371"/>
    </location>
</feature>
<keyword evidence="2" id="KW-0964">Secreted</keyword>
<dbReference type="InterPro" id="IPR001007">
    <property type="entry name" value="VWF_dom"/>
</dbReference>
<accession>A0AAE1K9H0</accession>
<dbReference type="Proteomes" id="UP001286313">
    <property type="component" value="Unassembled WGS sequence"/>
</dbReference>
<evidence type="ECO:0000256" key="1">
    <source>
        <dbReference type="ARBA" id="ARBA00004613"/>
    </source>
</evidence>
<dbReference type="PANTHER" id="PTHR46698:SF3">
    <property type="entry name" value="TENECTIN ISOFORM 1-RELATED"/>
    <property type="match status" value="1"/>
</dbReference>
<protein>
    <recommendedName>
        <fullName evidence="5">VWFC domain-containing protein</fullName>
    </recommendedName>
</protein>
<dbReference type="GO" id="GO:0005576">
    <property type="term" value="C:extracellular region"/>
    <property type="evidence" value="ECO:0007669"/>
    <property type="project" value="UniProtKB-SubCell"/>
</dbReference>
<dbReference type="PANTHER" id="PTHR46698">
    <property type="entry name" value="CROSSVEINLESS 2"/>
    <property type="match status" value="1"/>
</dbReference>
<evidence type="ECO:0000256" key="2">
    <source>
        <dbReference type="ARBA" id="ARBA00022525"/>
    </source>
</evidence>
<dbReference type="InterPro" id="IPR029277">
    <property type="entry name" value="SVWC_dom"/>
</dbReference>
<evidence type="ECO:0000259" key="5">
    <source>
        <dbReference type="PROSITE" id="PS50184"/>
    </source>
</evidence>
<dbReference type="EMBL" id="JAWQEG010002862">
    <property type="protein sequence ID" value="KAK3869241.1"/>
    <property type="molecule type" value="Genomic_DNA"/>
</dbReference>
<dbReference type="SMART" id="SM00214">
    <property type="entry name" value="VWC"/>
    <property type="match status" value="17"/>
</dbReference>
<evidence type="ECO:0000256" key="3">
    <source>
        <dbReference type="ARBA" id="ARBA00022729"/>
    </source>
</evidence>
<name>A0AAE1K9H0_PETCI</name>
<feature type="signal peptide" evidence="4">
    <location>
        <begin position="1"/>
        <end position="24"/>
    </location>
</feature>
<sequence length="1371" mass="151935">MAVEVRLAGPLSLVLVLCCVLVTASPSYHGGGKGHKQCVRPEECCRHPRLSRAFTLCCRDHGCCPLTCSHTTPVPIQVEPEECQVGWECCRFRKLTQEYNDCCQRHGCCPSCELVSPGCCYNGEVYGYGVVVEEEEEACVQLVCGARTSPTPPFLTASLVVTRREGEDCEDATDPVCGDTCLPDSCVDETLLARWEGERWQEGKCRQCRCEGGLVRCELDPTISCSPPPQPHCRPVPGPSCCPEYNCSRGCVDPHGVFREDGSEWTSPTAPCFPYYCEAGIITKRKKECEDVTSPPSPQECVQYTPPGECCPKWNCSCVDPHGVLREDGSEWASPVAPCFPYYCEAGIITKRQKECEELTSPQGCVQYTPPGECCPKWNCSGCVDPHGVFRENGSEWTSPTAPCFPYYCEAGIITKRQKECENVTSPPSPQECVQYTPPGECCPKWNCSCVDPHGVLREDGSEWASPVAPCFPYYCEAGIITKRQKECEELTSRQGCVQYTPPGECCPKWNCSGCVDPHGVFREDGSEWTSPTAPCFPYYCEAGIITKRQKECEDVTSPPSPQECVQYTPPGECCPKWNCSCVDPHGVLREDGSEWASPVAPCFPYYCEAGIITKRQKECEELTSRQGCVQYTPPGECCPKWNCSGCVDPHGVFREDGSEWTSPTAPCFPYYCEAGIITKRQKECEDVTSPPSPQECVQYTPPGECCPKWNCSCVDPHGVLREDGSEWASPVAPCFPYYCEAGIITKRQKECEELTSRQGCVQYTPPGECCPKWNCSGCVDPHGVFREDGSEWTSPTAPCFPYYCEAGIITKRQKECEDVTSPPSPQECVQYTPPGECCPKWNCSCVDPHGVLREDGSEWASPVAPCFPYYCEAGIITKRQKECEELTSRQGCVQYTPPGECCPKWNCSGCVDPHGVFREDGSEWTSPTAPCFPYYCEAGIITKRQKECEDVTSPPSPQECVQYTPPGECCPKWNCSCVDPHGVLREDGSEWASPVAPCFPYYCEAGIITKRQKECEELTSPPSLQGCDQYTPPGECCPKWNCTVCVDILGEFHDEGSHWVSSVPCHVNICEDGSVVERRVDCPTIPPRPRPNCFQDTPDGECCPRWNCSGCVDSDGMFRPRGEVWQTSECINHECRNTGIHTTKEDCKLPTQPHPNCHLTKQPYSCCPAWNCSTVGCIDSEGKIHEEGSTWPASTQCFTLICKNAKINTVRVACEDLARPQLSQGCHQVTKVGECCPSWLCRKCVDEDGVTHEVGDVWLPDPCTRLQCKKDGEVRKSRRVCPQAPSDPTCTQTFLRGECCPKWICTSVGPSTISSANLGSCVDQEGQERRVGEEWSQPGESCQVYHCERGGFVFSFNKCPPSFLRTMLRM</sequence>
<evidence type="ECO:0000313" key="6">
    <source>
        <dbReference type="EMBL" id="KAK3869241.1"/>
    </source>
</evidence>
<gene>
    <name evidence="6" type="ORF">Pcinc_025436</name>
</gene>
<proteinExistence type="predicted"/>
<feature type="domain" description="VWFC" evidence="5">
    <location>
        <begin position="1243"/>
        <end position="1307"/>
    </location>
</feature>
<feature type="domain" description="VWFC" evidence="5">
    <location>
        <begin position="1044"/>
        <end position="1110"/>
    </location>
</feature>
<dbReference type="InterPro" id="IPR052424">
    <property type="entry name" value="Kielin_Chordin-BMP_Reg"/>
</dbReference>
<dbReference type="SMART" id="SM01318">
    <property type="entry name" value="SVWC"/>
    <property type="match status" value="2"/>
</dbReference>
<evidence type="ECO:0000256" key="4">
    <source>
        <dbReference type="SAM" id="SignalP"/>
    </source>
</evidence>